<gene>
    <name evidence="3" type="ORF">P5G51_001135</name>
</gene>
<dbReference type="PANTHER" id="PTHR40032:SF1">
    <property type="entry name" value="EXPORTED PROTEIN"/>
    <property type="match status" value="1"/>
</dbReference>
<sequence>MNKIFFSLLVLGLFTVIPSYGHAQDKSLVLTSEQKTILKEVEDKSSKELTLDQIDKFTIDQGEKMVLEYLKKHNLNYEIGSEDYINFLSSLAFEKPDTGVKKDPSFDIMDAYGSVYLNEFDYAQSIDPELDSFQLNQSIKNKTIKEIRLQNEKENEEFETEVEKLSTLANSTKATVAATFNRSKAKSYMKKHWKSYNPNYRKFKNDCTNYASQVVQAGGMKQQGSSASPGHHSSTTKWYYKKLPNNAHTYSTSWSVVKDFYKYWAGYKGHSHKMFKGHKDPASYTKTGDIIILRDQKTGHWKHAVIDNGRTKAGYVAYSGHTNNHLKKSLYNVDGKKYDFYCIKF</sequence>
<evidence type="ECO:0000313" key="3">
    <source>
        <dbReference type="EMBL" id="MDY0404194.1"/>
    </source>
</evidence>
<dbReference type="Pfam" id="PF12671">
    <property type="entry name" value="Amidase_6"/>
    <property type="match status" value="1"/>
</dbReference>
<dbReference type="Proteomes" id="UP001228376">
    <property type="component" value="Unassembled WGS sequence"/>
</dbReference>
<accession>A0ABU5CCY0</accession>
<proteinExistence type="predicted"/>
<name>A0ABU5CCY0_9BACI</name>
<organism evidence="3 4">
    <name type="scientific">Tigheibacillus jepli</name>
    <dbReference type="NCBI Taxonomy" id="3035914"/>
    <lineage>
        <taxon>Bacteria</taxon>
        <taxon>Bacillati</taxon>
        <taxon>Bacillota</taxon>
        <taxon>Bacilli</taxon>
        <taxon>Bacillales</taxon>
        <taxon>Bacillaceae</taxon>
        <taxon>Tigheibacillus</taxon>
    </lineage>
</organism>
<keyword evidence="4" id="KW-1185">Reference proteome</keyword>
<comment type="caution">
    <text evidence="3">The sequence shown here is derived from an EMBL/GenBank/DDBJ whole genome shotgun (WGS) entry which is preliminary data.</text>
</comment>
<evidence type="ECO:0000259" key="2">
    <source>
        <dbReference type="Pfam" id="PF12671"/>
    </source>
</evidence>
<evidence type="ECO:0000256" key="1">
    <source>
        <dbReference type="SAM" id="SignalP"/>
    </source>
</evidence>
<reference evidence="3 4" key="1">
    <citation type="submission" date="2023-10" db="EMBL/GenBank/DDBJ databases">
        <title>179-bfca-hs.</title>
        <authorList>
            <person name="Miliotis G."/>
            <person name="Sengupta P."/>
            <person name="Hameed A."/>
            <person name="Chuvochina M."/>
            <person name="Mcdonagh F."/>
            <person name="Simpson A.C."/>
            <person name="Singh N.K."/>
            <person name="Rekha P.D."/>
            <person name="Raman K."/>
            <person name="Hugenholtz P."/>
            <person name="Venkateswaran K."/>
        </authorList>
    </citation>
    <scope>NUCLEOTIDE SEQUENCE [LARGE SCALE GENOMIC DNA]</scope>
    <source>
        <strain evidence="3 4">179-BFC-A-HS</strain>
    </source>
</reference>
<feature type="domain" description="Putative amidase" evidence="2">
    <location>
        <begin position="181"/>
        <end position="338"/>
    </location>
</feature>
<keyword evidence="1" id="KW-0732">Signal</keyword>
<evidence type="ECO:0000313" key="4">
    <source>
        <dbReference type="Proteomes" id="UP001228376"/>
    </source>
</evidence>
<feature type="chain" id="PRO_5047180358" evidence="1">
    <location>
        <begin position="24"/>
        <end position="345"/>
    </location>
</feature>
<dbReference type="RefSeq" id="WP_306067894.1">
    <property type="nucleotide sequence ID" value="NZ_JAROCA020000001.1"/>
</dbReference>
<protein>
    <submittedName>
        <fullName evidence="3">Amidase domain-containing protein</fullName>
    </submittedName>
</protein>
<feature type="signal peptide" evidence="1">
    <location>
        <begin position="1"/>
        <end position="23"/>
    </location>
</feature>
<dbReference type="InterPro" id="IPR024301">
    <property type="entry name" value="Amidase_6"/>
</dbReference>
<dbReference type="PANTHER" id="PTHR40032">
    <property type="entry name" value="EXPORTED PROTEIN-RELATED"/>
    <property type="match status" value="1"/>
</dbReference>
<dbReference type="EMBL" id="JAROCA020000001">
    <property type="protein sequence ID" value="MDY0404194.1"/>
    <property type="molecule type" value="Genomic_DNA"/>
</dbReference>